<evidence type="ECO:0000313" key="2">
    <source>
        <dbReference type="Proteomes" id="UP000694853"/>
    </source>
</evidence>
<reference evidence="2" key="1">
    <citation type="journal article" date="2019" name="Toxins">
        <title>Detection of Abrin-Like and Prepropulchellin-Like Toxin Genes and Transcripts Using Whole Genome Sequencing and Full-Length Transcript Sequencing of Abrus precatorius.</title>
        <authorList>
            <person name="Hovde B.T."/>
            <person name="Daligault H.E."/>
            <person name="Hanschen E.R."/>
            <person name="Kunde Y.A."/>
            <person name="Johnson M.B."/>
            <person name="Starkenburg S.R."/>
            <person name="Johnson S.L."/>
        </authorList>
    </citation>
    <scope>NUCLEOTIDE SEQUENCE [LARGE SCALE GENOMIC DNA]</scope>
</reference>
<dbReference type="SUPFAM" id="SSF50382">
    <property type="entry name" value="Agglutinin"/>
    <property type="match status" value="2"/>
</dbReference>
<name>A0A8B8KD47_ABRPR</name>
<protein>
    <submittedName>
        <fullName evidence="3">Uncharacterized protein LOC113854721</fullName>
    </submittedName>
</protein>
<dbReference type="InterPro" id="IPR008998">
    <property type="entry name" value="Agglutinin"/>
</dbReference>
<dbReference type="AlphaFoldDB" id="A0A8B8KD47"/>
<organism evidence="2 3">
    <name type="scientific">Abrus precatorius</name>
    <name type="common">Indian licorice</name>
    <name type="synonym">Glycine abrus</name>
    <dbReference type="NCBI Taxonomy" id="3816"/>
    <lineage>
        <taxon>Eukaryota</taxon>
        <taxon>Viridiplantae</taxon>
        <taxon>Streptophyta</taxon>
        <taxon>Embryophyta</taxon>
        <taxon>Tracheophyta</taxon>
        <taxon>Spermatophyta</taxon>
        <taxon>Magnoliopsida</taxon>
        <taxon>eudicotyledons</taxon>
        <taxon>Gunneridae</taxon>
        <taxon>Pentapetalae</taxon>
        <taxon>rosids</taxon>
        <taxon>fabids</taxon>
        <taxon>Fabales</taxon>
        <taxon>Fabaceae</taxon>
        <taxon>Papilionoideae</taxon>
        <taxon>50 kb inversion clade</taxon>
        <taxon>NPAAA clade</taxon>
        <taxon>indigoferoid/millettioid clade</taxon>
        <taxon>Abreae</taxon>
        <taxon>Abrus</taxon>
    </lineage>
</organism>
<gene>
    <name evidence="3" type="primary">LOC113854721</name>
</gene>
<dbReference type="KEGG" id="aprc:113854721"/>
<evidence type="ECO:0000259" key="1">
    <source>
        <dbReference type="SMART" id="SM00791"/>
    </source>
</evidence>
<dbReference type="RefSeq" id="XP_027341707.1">
    <property type="nucleotide sequence ID" value="XM_027485906.1"/>
</dbReference>
<dbReference type="SMART" id="SM00791">
    <property type="entry name" value="Agglutinin"/>
    <property type="match status" value="2"/>
</dbReference>
<evidence type="ECO:0000313" key="3">
    <source>
        <dbReference type="RefSeq" id="XP_027341707.1"/>
    </source>
</evidence>
<dbReference type="InterPro" id="IPR004991">
    <property type="entry name" value="Aerolysin-like"/>
</dbReference>
<dbReference type="InterPro" id="IPR036242">
    <property type="entry name" value="Agglutinin_dom_sf"/>
</dbReference>
<accession>A0A8B8KD47</accession>
<proteinExistence type="predicted"/>
<dbReference type="Proteomes" id="UP000694853">
    <property type="component" value="Unplaced"/>
</dbReference>
<keyword evidence="2" id="KW-1185">Reference proteome</keyword>
<dbReference type="Pfam" id="PF03318">
    <property type="entry name" value="ETX_MTX2"/>
    <property type="match status" value="1"/>
</dbReference>
<dbReference type="InterPro" id="IPR053237">
    <property type="entry name" value="Natterin_C"/>
</dbReference>
<dbReference type="PANTHER" id="PTHR39244:SF5">
    <property type="entry name" value="NATTERIN-3-LIKE"/>
    <property type="match status" value="1"/>
</dbReference>
<feature type="domain" description="Agglutinin" evidence="1">
    <location>
        <begin position="156"/>
        <end position="291"/>
    </location>
</feature>
<dbReference type="PANTHER" id="PTHR39244">
    <property type="entry name" value="NATTERIN-4"/>
    <property type="match status" value="1"/>
</dbReference>
<dbReference type="SUPFAM" id="SSF56973">
    <property type="entry name" value="Aerolisin/ETX pore-forming domain"/>
    <property type="match status" value="1"/>
</dbReference>
<dbReference type="GeneID" id="113854721"/>
<dbReference type="CDD" id="cd20216">
    <property type="entry name" value="PFM_HFR-2-like"/>
    <property type="match status" value="1"/>
</dbReference>
<sequence length="469" mass="53081">MATVLALPRLIALQRKGTDDKYLRLVHKDKKLQGFLQNSGDEIVSPYTKFETERSKSDENLVHIRCCYNNKYLVRSSEEDNWIVVAAHEPEEDKSKWSCTLFQPCVTDADGSSFSFLHVQHGGYLDIDADLNCLCIRQVDIASAQSFKVLNMESSVILPQHVTFKGYNDLYLSARVIQSHPYHQFASDDIYDSTIRYEVFRLSNGNVRIKSNHFGKFWRRSPNWIWADSDDTTANNSDTVFWPVKIKDNVIALKNLGNNRFCNALTTEGKTNCLNALEAEVNIWSHLQLYEVVSKREIYNVTFYTENAKIYDVSGGTTVTKEVDNKTQNEEQGTVSFSYKETKSSTWNASHAWSVDVSTTIKTGIPILAEGAISISSSYSGEYSWGETMEQSTEISTNLTVKLPPMTRTKVTLIVTKGAIDVPFSYTQRDTLFSGKIVTSQFEDGLFTGVNTYFKYDIVEQSLSSTTTE</sequence>
<dbReference type="OrthoDB" id="4948898at2759"/>
<reference evidence="3" key="2">
    <citation type="submission" date="2025-08" db="UniProtKB">
        <authorList>
            <consortium name="RefSeq"/>
        </authorList>
    </citation>
    <scope>IDENTIFICATION</scope>
    <source>
        <tissue evidence="3">Young leaves</tissue>
    </source>
</reference>
<feature type="domain" description="Agglutinin" evidence="1">
    <location>
        <begin position="5"/>
        <end position="151"/>
    </location>
</feature>
<dbReference type="Pfam" id="PF07468">
    <property type="entry name" value="Agglutinin"/>
    <property type="match status" value="2"/>
</dbReference>
<dbReference type="Gene3D" id="2.170.15.10">
    <property type="entry name" value="Proaerolysin, chain A, domain 3"/>
    <property type="match status" value="1"/>
</dbReference>
<dbReference type="CDD" id="cd00257">
    <property type="entry name" value="beta-trefoil_FSCN-like"/>
    <property type="match status" value="1"/>
</dbReference>
<dbReference type="Gene3D" id="2.80.10.50">
    <property type="match status" value="2"/>
</dbReference>